<evidence type="ECO:0000313" key="10">
    <source>
        <dbReference type="EMBL" id="TXE07955.1"/>
    </source>
</evidence>
<organism evidence="10 11">
    <name type="scientific">Gelidibacter salicanalis</name>
    <dbReference type="NCBI Taxonomy" id="291193"/>
    <lineage>
        <taxon>Bacteria</taxon>
        <taxon>Pseudomonadati</taxon>
        <taxon>Bacteroidota</taxon>
        <taxon>Flavobacteriia</taxon>
        <taxon>Flavobacteriales</taxon>
        <taxon>Flavobacteriaceae</taxon>
        <taxon>Gelidibacter</taxon>
    </lineage>
</organism>
<dbReference type="Proteomes" id="UP000321734">
    <property type="component" value="Unassembled WGS sequence"/>
</dbReference>
<dbReference type="InterPro" id="IPR048454">
    <property type="entry name" value="YetF_N"/>
</dbReference>
<comment type="caution">
    <text evidence="10">The sequence shown here is derived from an EMBL/GenBank/DDBJ whole genome shotgun (WGS) entry which is preliminary data.</text>
</comment>
<gene>
    <name evidence="10" type="ORF">ES711_09995</name>
</gene>
<dbReference type="Gene3D" id="3.30.240.20">
    <property type="entry name" value="bsu07140 like domains"/>
    <property type="match status" value="1"/>
</dbReference>
<evidence type="ECO:0000256" key="6">
    <source>
        <dbReference type="ARBA" id="ARBA00023136"/>
    </source>
</evidence>
<sequence>MSQVLQIVERPLNQALNELFALDQKTFFLILLSTVCIYVAVILYTRIFGKRSFSKMSSFDFAMTVAVGSMIASTVLSDSVSFLEGAVGLLVVYSLQLAAAFLRRFPWFRKLTDNEPTLLMDGQTLLRDNMKAVRVTEGDIRSKLREANVIKMTDIKAVIFETTGDIVVLHKNGANAIDDWLLKDVQR</sequence>
<evidence type="ECO:0000256" key="2">
    <source>
        <dbReference type="ARBA" id="ARBA00006448"/>
    </source>
</evidence>
<dbReference type="OrthoDB" id="9793799at2"/>
<dbReference type="PANTHER" id="PTHR34582">
    <property type="entry name" value="UPF0702 TRANSMEMBRANE PROTEIN YCAP"/>
    <property type="match status" value="1"/>
</dbReference>
<keyword evidence="5 7" id="KW-1133">Transmembrane helix</keyword>
<evidence type="ECO:0000313" key="11">
    <source>
        <dbReference type="Proteomes" id="UP000321734"/>
    </source>
</evidence>
<name>A0A5C7AN10_9FLAO</name>
<comment type="subcellular location">
    <subcellularLocation>
        <location evidence="1">Cell membrane</location>
        <topology evidence="1">Multi-pass membrane protein</topology>
    </subcellularLocation>
</comment>
<keyword evidence="4 7" id="KW-0812">Transmembrane</keyword>
<dbReference type="Pfam" id="PF20730">
    <property type="entry name" value="YetF_N"/>
    <property type="match status" value="1"/>
</dbReference>
<feature type="transmembrane region" description="Helical" evidence="7">
    <location>
        <begin position="82"/>
        <end position="102"/>
    </location>
</feature>
<dbReference type="PANTHER" id="PTHR34582:SF6">
    <property type="entry name" value="UPF0702 TRANSMEMBRANE PROTEIN YCAP"/>
    <property type="match status" value="1"/>
</dbReference>
<keyword evidence="3" id="KW-1003">Cell membrane</keyword>
<evidence type="ECO:0000256" key="1">
    <source>
        <dbReference type="ARBA" id="ARBA00004651"/>
    </source>
</evidence>
<feature type="domain" description="YetF-like N-terminal transmembrane" evidence="9">
    <location>
        <begin position="38"/>
        <end position="100"/>
    </location>
</feature>
<keyword evidence="11" id="KW-1185">Reference proteome</keyword>
<evidence type="ECO:0000259" key="9">
    <source>
        <dbReference type="Pfam" id="PF20730"/>
    </source>
</evidence>
<evidence type="ECO:0000256" key="7">
    <source>
        <dbReference type="SAM" id="Phobius"/>
    </source>
</evidence>
<dbReference type="InterPro" id="IPR023090">
    <property type="entry name" value="UPF0702_alpha/beta_dom_sf"/>
</dbReference>
<dbReference type="Pfam" id="PF04239">
    <property type="entry name" value="DUF421"/>
    <property type="match status" value="1"/>
</dbReference>
<evidence type="ECO:0000259" key="8">
    <source>
        <dbReference type="Pfam" id="PF04239"/>
    </source>
</evidence>
<evidence type="ECO:0000256" key="3">
    <source>
        <dbReference type="ARBA" id="ARBA00022475"/>
    </source>
</evidence>
<comment type="similarity">
    <text evidence="2">Belongs to the UPF0702 family.</text>
</comment>
<dbReference type="InterPro" id="IPR007353">
    <property type="entry name" value="DUF421"/>
</dbReference>
<proteinExistence type="inferred from homology"/>
<dbReference type="GO" id="GO:0005886">
    <property type="term" value="C:plasma membrane"/>
    <property type="evidence" value="ECO:0007669"/>
    <property type="project" value="UniProtKB-SubCell"/>
</dbReference>
<reference evidence="10 11" key="1">
    <citation type="submission" date="2019-08" db="EMBL/GenBank/DDBJ databases">
        <title>Genome sequence of Gelidibacter salicanalis IC162T.</title>
        <authorList>
            <person name="Bowman J.P."/>
        </authorList>
    </citation>
    <scope>NUCLEOTIDE SEQUENCE [LARGE SCALE GENOMIC DNA]</scope>
    <source>
        <strain evidence="10 11">IC162</strain>
    </source>
</reference>
<accession>A0A5C7AN10</accession>
<protein>
    <submittedName>
        <fullName evidence="10">DUF421 domain-containing protein</fullName>
    </submittedName>
</protein>
<feature type="domain" description="YetF C-terminal" evidence="8">
    <location>
        <begin position="104"/>
        <end position="173"/>
    </location>
</feature>
<keyword evidence="6 7" id="KW-0472">Membrane</keyword>
<evidence type="ECO:0000256" key="5">
    <source>
        <dbReference type="ARBA" id="ARBA00022989"/>
    </source>
</evidence>
<dbReference type="AlphaFoldDB" id="A0A5C7AN10"/>
<evidence type="ECO:0000256" key="4">
    <source>
        <dbReference type="ARBA" id="ARBA00022692"/>
    </source>
</evidence>
<dbReference type="EMBL" id="VORX01000004">
    <property type="protein sequence ID" value="TXE07955.1"/>
    <property type="molecule type" value="Genomic_DNA"/>
</dbReference>
<feature type="transmembrane region" description="Helical" evidence="7">
    <location>
        <begin position="26"/>
        <end position="47"/>
    </location>
</feature>